<evidence type="ECO:0000313" key="3">
    <source>
        <dbReference type="Proteomes" id="UP000739069"/>
    </source>
</evidence>
<dbReference type="AlphaFoldDB" id="A0A943TCB9"/>
<organism evidence="2 3">
    <name type="scientific">Rothia mucilaginosa</name>
    <dbReference type="NCBI Taxonomy" id="43675"/>
    <lineage>
        <taxon>Bacteria</taxon>
        <taxon>Bacillati</taxon>
        <taxon>Actinomycetota</taxon>
        <taxon>Actinomycetes</taxon>
        <taxon>Micrococcales</taxon>
        <taxon>Micrococcaceae</taxon>
        <taxon>Rothia</taxon>
    </lineage>
</organism>
<keyword evidence="1" id="KW-0472">Membrane</keyword>
<name>A0A943TCB9_9MICC</name>
<protein>
    <submittedName>
        <fullName evidence="2">Sugar dehydrogenase</fullName>
    </submittedName>
</protein>
<proteinExistence type="predicted"/>
<evidence type="ECO:0000313" key="2">
    <source>
        <dbReference type="EMBL" id="MBS6634617.1"/>
    </source>
</evidence>
<sequence length="392" mass="43293">MDLSALGIPLEPVRDVWLIAFMAYTFACLLVDIAYPVNIPAAKARELFVAVKGDPVEAARIRLEDMAASGLPLSSAQKGSVTKRAKKQLESIPGSSIVGGWLHVLMYAWAWVVMVSIFTLYWDIAYDGILLPALALPFLMVYAGARWGRRSWRTARGFSADERTLGMPRIYSATLGRLSAPFRVKGAVPGIGPIRLDRAGFWILQFLAAQALLYFLYSLSGLEMEDIALPYVGHTSMLLGIGAVISLLTAWAQVRSYILFNPDSFVTGRVLLPAKTREYSTLRAFRVLPNNPDAIKTDAKDPAQWKVEVMLPNGSKRTFPLKDPNIDCLIAQLAFKLEQGDWARLDSPADREKLAGYFLDGRAICTTLGHIPAGKHAEEAARRASFQKAQYK</sequence>
<feature type="transmembrane region" description="Helical" evidence="1">
    <location>
        <begin position="231"/>
        <end position="252"/>
    </location>
</feature>
<dbReference type="RefSeq" id="WP_303952229.1">
    <property type="nucleotide sequence ID" value="NZ_JAGZXI010000003.1"/>
</dbReference>
<feature type="transmembrane region" description="Helical" evidence="1">
    <location>
        <begin position="101"/>
        <end position="122"/>
    </location>
</feature>
<feature type="transmembrane region" description="Helical" evidence="1">
    <location>
        <begin position="128"/>
        <end position="145"/>
    </location>
</feature>
<keyword evidence="1" id="KW-0812">Transmembrane</keyword>
<feature type="transmembrane region" description="Helical" evidence="1">
    <location>
        <begin position="199"/>
        <end position="219"/>
    </location>
</feature>
<feature type="transmembrane region" description="Helical" evidence="1">
    <location>
        <begin position="16"/>
        <end position="35"/>
    </location>
</feature>
<comment type="caution">
    <text evidence="2">The sequence shown here is derived from an EMBL/GenBank/DDBJ whole genome shotgun (WGS) entry which is preliminary data.</text>
</comment>
<dbReference type="Proteomes" id="UP000739069">
    <property type="component" value="Unassembled WGS sequence"/>
</dbReference>
<gene>
    <name evidence="2" type="ORF">KH265_02980</name>
</gene>
<evidence type="ECO:0000256" key="1">
    <source>
        <dbReference type="SAM" id="Phobius"/>
    </source>
</evidence>
<keyword evidence="1" id="KW-1133">Transmembrane helix</keyword>
<dbReference type="EMBL" id="JAGZXI010000003">
    <property type="protein sequence ID" value="MBS6634617.1"/>
    <property type="molecule type" value="Genomic_DNA"/>
</dbReference>
<reference evidence="2" key="1">
    <citation type="submission" date="2021-02" db="EMBL/GenBank/DDBJ databases">
        <title>Infant gut strain persistence is associated with maternal origin, phylogeny, and functional potential including surface adhesion and iron acquisition.</title>
        <authorList>
            <person name="Lou Y.C."/>
        </authorList>
    </citation>
    <scope>NUCLEOTIDE SEQUENCE</scope>
    <source>
        <strain evidence="2">L1_008_092G1_dasL1_008_092G1_concoct_16</strain>
    </source>
</reference>
<accession>A0A943TCB9</accession>